<dbReference type="InterPro" id="IPR018159">
    <property type="entry name" value="Spectrin/alpha-actinin"/>
</dbReference>
<feature type="coiled-coil region" evidence="4">
    <location>
        <begin position="1022"/>
        <end position="1196"/>
    </location>
</feature>
<dbReference type="SUPFAM" id="SSF46966">
    <property type="entry name" value="Spectrin repeat"/>
    <property type="match status" value="3"/>
</dbReference>
<feature type="coiled-coil region" evidence="4">
    <location>
        <begin position="1601"/>
        <end position="1628"/>
    </location>
</feature>
<feature type="coiled-coil region" evidence="4">
    <location>
        <begin position="1223"/>
        <end position="1421"/>
    </location>
</feature>
<name>A0ABV0R6K6_9TELE</name>
<feature type="domain" description="Desmoplakin SH3" evidence="7">
    <location>
        <begin position="450"/>
        <end position="515"/>
    </location>
</feature>
<comment type="caution">
    <text evidence="9">The sequence shown here is derived from an EMBL/GenBank/DDBJ whole genome shotgun (WGS) entry which is preliminary data.</text>
</comment>
<comment type="similarity">
    <text evidence="1">Belongs to the plakin or cytolinker family.</text>
</comment>
<dbReference type="CDD" id="cd00176">
    <property type="entry name" value="SPEC"/>
    <property type="match status" value="1"/>
</dbReference>
<feature type="domain" description="Desmoplakin spectrin-like" evidence="8">
    <location>
        <begin position="550"/>
        <end position="627"/>
    </location>
</feature>
<proteinExistence type="inferred from homology"/>
<evidence type="ECO:0000256" key="5">
    <source>
        <dbReference type="SAM" id="MobiDB-lite"/>
    </source>
</evidence>
<reference evidence="9 10" key="1">
    <citation type="submission" date="2021-06" db="EMBL/GenBank/DDBJ databases">
        <authorList>
            <person name="Palmer J.M."/>
        </authorList>
    </citation>
    <scope>NUCLEOTIDE SEQUENCE [LARGE SCALE GENOMIC DNA]</scope>
    <source>
        <strain evidence="9 10">XC_2019</strain>
        <tissue evidence="9">Muscle</tissue>
    </source>
</reference>
<gene>
    <name evidence="9" type="ORF">XENOCAPTIV_003062</name>
</gene>
<evidence type="ECO:0000256" key="2">
    <source>
        <dbReference type="ARBA" id="ARBA00022553"/>
    </source>
</evidence>
<dbReference type="InterPro" id="IPR043197">
    <property type="entry name" value="Plakin"/>
</dbReference>
<evidence type="ECO:0000256" key="6">
    <source>
        <dbReference type="SAM" id="Phobius"/>
    </source>
</evidence>
<sequence>MNFYGSNPKLNTLGPRSNSRQDLAYRNEFPVGGNGYYSEFHAMEPAYNYQTTSFTRSSMHGGGGGMKMQTTIAGGGGGGQREQQFHQTISNLVKECHEFLDNANMIINTGGLMGDAEGYLSMAAETLDKLKMYGRDMHEMRIPSDAIKQAEFLQQKYGAIKQKFSGYGTMKMTRGSVPIDDFRLFNAAIGWITQHKRIIETTPFGDDANTIENQIINHKKFHSSIQTTPIEVLRAREELIASGDKYHQTLLEQEVDGLQKLSHDRMSQLHELQDIIEEVSRAIMWVNEREEEELMFDWGDKNIDHYIPKKQESYSKLMRDLEEKEKELNKLKLKSGALKNNNHPASDKIEAYMDTLQTQWSWLLQITNCIQVHLKENSAYSQFFKEANETYAKLQKQHEIIRNKFKCDKNTPLENLTELLKNLEKEKGRILENKRQVNSLVSKSKSIIRLKPRNPEEKSTSPIMVQALCDFKQDQKGIMKGNEGILKDNSQRSKWLVTGPGGLDMWIPSVCLLIPPPNPLSIGLATKNEQYYEAIMGIWNQLFVNIKTLISWQYCLRDVNYINSLTLTMLSKMGPEEYRNIIKRLETHYQEFLRTSHGSDMFGEEEKKTMQGQFEKAQQHYDTLIIQLPNYSGEGVKTEEPKQEGPVKQPVKTNTVISLSLLSTLQDIRRRLEMAESDLTDHLHIPLGENSVHECLVHIQKLQGTHQHLESIDDRYMHLREIITKQLKGVPADSEQAKFLRSELEIINQKIRGLQHLYSVYVQRLTALKALLQSLLQAEDIIKVHEARLTEKETSSTDIQELENHRSALRNMKNELEQRRDLLTSMESDLAEAVHCNSQISKSFHKCDVDLSKYSEMVNQLSDRWRRIQKQIDSRMLDLDKQKEQLAQYQQGRHSMEQWIDNTRKRQDTLQMAKLTDIQTLMYHLNQQKALHNEIQVKKEKVEDVQINADTCANSIKDYELQLASYSSGLETLLNVPIKRTLLQSPASFVRKEAGEVQAHYIELLTRSRDYIKFLGDLLKNMEELKLRNTRIELLEEELRRLKDELQDQKQKNKSLEDTLSSYKSELSQYKDELIKVQEVKRTTAIQVNAAKESLDSTQGQIQHLSEELIRVKYQLEEEKRKRKVAEERYTNQQEEYEAAVRRRQKELEEVNWIKIDLEKSVKDKEREIERLKMQLEEEATRRRNAESDISKVRTQCTQEISQLKQTYETEIHISKTSILKVSQQKDEDAAQLRLQVDQLTGEKRDLEEELRRQKHSIALIEMQKSKAEQEVNQKMASVTQETRVRTELELQLRTLKQQRGEDELKLKESTKNNQEKSRQITMLTFNLEEEGKKSRALELEISRLKQAEAELRAKNSSYLQEINKLKVTEQEIHITRVELEKQSSEKTKAEQSSARLQSRIRELQCSLDGVEAELEKQKQTTQEEFTRRKRMEAELERMTHTCREHTTTINSLKSVQIEVTNTGRKYEQDIKALKEELDKSLRDHKVTKEELVAVTNELKTLKQKLQQDQVRVHELNQRNESLYKTIEEKSRQLNEYTTEIEKLKTVTQNLTKERLRLDEELRSARQERDEVKMSKDTIDAESATQISALHVQLQTSSKRASELQFLISDLTNEREKLKMEIEKFQKQSIEVFSNTLKDHILIKQIIISLLACFDLCALGLIVILKYPESTVETKSLDTPSHSKICLYFHDYEYCSFTLKASKL</sequence>
<evidence type="ECO:0000256" key="3">
    <source>
        <dbReference type="ARBA" id="ARBA00022737"/>
    </source>
</evidence>
<dbReference type="InterPro" id="IPR041615">
    <property type="entry name" value="Desmoplakin_SH3"/>
</dbReference>
<dbReference type="SMART" id="SM00150">
    <property type="entry name" value="SPEC"/>
    <property type="match status" value="6"/>
</dbReference>
<evidence type="ECO:0000259" key="7">
    <source>
        <dbReference type="Pfam" id="PF17902"/>
    </source>
</evidence>
<dbReference type="Pfam" id="PF21019">
    <property type="entry name" value="Spectrin_3"/>
    <property type="match status" value="1"/>
</dbReference>
<keyword evidence="2" id="KW-0597">Phosphoprotein</keyword>
<dbReference type="Gene3D" id="1.20.58.60">
    <property type="match status" value="3"/>
</dbReference>
<protein>
    <recommendedName>
        <fullName evidence="11">Desmoplakin</fullName>
    </recommendedName>
</protein>
<accession>A0ABV0R6K6</accession>
<dbReference type="Gene3D" id="2.30.30.40">
    <property type="entry name" value="SH3 Domains"/>
    <property type="match status" value="1"/>
</dbReference>
<dbReference type="InterPro" id="IPR041573">
    <property type="entry name" value="Desmoplakin_Spectrin-like"/>
</dbReference>
<keyword evidence="6" id="KW-0472">Membrane</keyword>
<feature type="transmembrane region" description="Helical" evidence="6">
    <location>
        <begin position="1646"/>
        <end position="1665"/>
    </location>
</feature>
<dbReference type="Pfam" id="PF18373">
    <property type="entry name" value="Spectrin_2"/>
    <property type="match status" value="1"/>
</dbReference>
<keyword evidence="6" id="KW-1133">Transmembrane helix</keyword>
<keyword evidence="10" id="KW-1185">Reference proteome</keyword>
<feature type="region of interest" description="Disordered" evidence="5">
    <location>
        <begin position="1"/>
        <end position="21"/>
    </location>
</feature>
<evidence type="ECO:0000256" key="1">
    <source>
        <dbReference type="ARBA" id="ARBA00009109"/>
    </source>
</evidence>
<feature type="coiled-coil region" evidence="4">
    <location>
        <begin position="307"/>
        <end position="341"/>
    </location>
</feature>
<feature type="coiled-coil region" evidence="4">
    <location>
        <begin position="799"/>
        <end position="829"/>
    </location>
</feature>
<feature type="coiled-coil region" evidence="4">
    <location>
        <begin position="384"/>
        <end position="440"/>
    </location>
</feature>
<keyword evidence="3" id="KW-0677">Repeat</keyword>
<evidence type="ECO:0000313" key="9">
    <source>
        <dbReference type="EMBL" id="MEQ2203747.1"/>
    </source>
</evidence>
<keyword evidence="4" id="KW-0175">Coiled coil</keyword>
<keyword evidence="6" id="KW-0812">Transmembrane</keyword>
<evidence type="ECO:0000259" key="8">
    <source>
        <dbReference type="Pfam" id="PF18373"/>
    </source>
</evidence>
<evidence type="ECO:0000313" key="10">
    <source>
        <dbReference type="Proteomes" id="UP001434883"/>
    </source>
</evidence>
<dbReference type="Gene3D" id="1.20.58.1060">
    <property type="match status" value="1"/>
</dbReference>
<dbReference type="EMBL" id="JAHRIN010034925">
    <property type="protein sequence ID" value="MEQ2203747.1"/>
    <property type="molecule type" value="Genomic_DNA"/>
</dbReference>
<evidence type="ECO:0000256" key="4">
    <source>
        <dbReference type="SAM" id="Coils"/>
    </source>
</evidence>
<evidence type="ECO:0008006" key="11">
    <source>
        <dbReference type="Google" id="ProtNLM"/>
    </source>
</evidence>
<dbReference type="Pfam" id="PF17902">
    <property type="entry name" value="SH3_10"/>
    <property type="match status" value="1"/>
</dbReference>
<organism evidence="9 10">
    <name type="scientific">Xenoophorus captivus</name>
    <dbReference type="NCBI Taxonomy" id="1517983"/>
    <lineage>
        <taxon>Eukaryota</taxon>
        <taxon>Metazoa</taxon>
        <taxon>Chordata</taxon>
        <taxon>Craniata</taxon>
        <taxon>Vertebrata</taxon>
        <taxon>Euteleostomi</taxon>
        <taxon>Actinopterygii</taxon>
        <taxon>Neopterygii</taxon>
        <taxon>Teleostei</taxon>
        <taxon>Neoteleostei</taxon>
        <taxon>Acanthomorphata</taxon>
        <taxon>Ovalentaria</taxon>
        <taxon>Atherinomorphae</taxon>
        <taxon>Cyprinodontiformes</taxon>
        <taxon>Goodeidae</taxon>
        <taxon>Xenoophorus</taxon>
    </lineage>
</organism>
<dbReference type="PANTHER" id="PTHR23169:SF26">
    <property type="entry name" value="DESMOPLAKIN"/>
    <property type="match status" value="1"/>
</dbReference>
<dbReference type="Pfam" id="PF21097">
    <property type="entry name" value="SR_plectin_7"/>
    <property type="match status" value="1"/>
</dbReference>
<dbReference type="Proteomes" id="UP001434883">
    <property type="component" value="Unassembled WGS sequence"/>
</dbReference>
<dbReference type="PANTHER" id="PTHR23169">
    <property type="entry name" value="ENVOPLAKIN"/>
    <property type="match status" value="1"/>
</dbReference>
<feature type="coiled-coil region" evidence="4">
    <location>
        <begin position="1464"/>
        <end position="1575"/>
    </location>
</feature>